<protein>
    <recommendedName>
        <fullName evidence="9">SURF6-domain-containing protein</fullName>
    </recommendedName>
</protein>
<feature type="compositionally biased region" description="Basic residues" evidence="4">
    <location>
        <begin position="574"/>
        <end position="583"/>
    </location>
</feature>
<feature type="compositionally biased region" description="Basic and acidic residues" evidence="4">
    <location>
        <begin position="384"/>
        <end position="415"/>
    </location>
</feature>
<dbReference type="GO" id="GO:0042274">
    <property type="term" value="P:ribosomal small subunit biogenesis"/>
    <property type="evidence" value="ECO:0007669"/>
    <property type="project" value="TreeGrafter"/>
</dbReference>
<feature type="compositionally biased region" description="Basic and acidic residues" evidence="4">
    <location>
        <begin position="514"/>
        <end position="573"/>
    </location>
</feature>
<comment type="similarity">
    <text evidence="2">Belongs to the SURF6 family.</text>
</comment>
<feature type="compositionally biased region" description="Low complexity" evidence="4">
    <location>
        <begin position="299"/>
        <end position="319"/>
    </location>
</feature>
<dbReference type="AlphaFoldDB" id="A0AAN8FFK1"/>
<evidence type="ECO:0000256" key="3">
    <source>
        <dbReference type="ARBA" id="ARBA00023242"/>
    </source>
</evidence>
<evidence type="ECO:0000256" key="4">
    <source>
        <dbReference type="SAM" id="MobiDB-lite"/>
    </source>
</evidence>
<dbReference type="InterPro" id="IPR007019">
    <property type="entry name" value="SURF6"/>
</dbReference>
<feature type="compositionally biased region" description="Basic and acidic residues" evidence="4">
    <location>
        <begin position="148"/>
        <end position="163"/>
    </location>
</feature>
<feature type="compositionally biased region" description="Basic and acidic residues" evidence="4">
    <location>
        <begin position="345"/>
        <end position="356"/>
    </location>
</feature>
<name>A0AAN8FFK1_9EURO</name>
<dbReference type="GO" id="GO:0042273">
    <property type="term" value="P:ribosomal large subunit biogenesis"/>
    <property type="evidence" value="ECO:0007669"/>
    <property type="project" value="TreeGrafter"/>
</dbReference>
<accession>A0AAN8FFK1</accession>
<sequence length="600" mass="67071">MSEETALKDFLRKQARSLDSLLELTPAKNMFGEDVSDQWQRKKQTPEQKKAARMAKLDPANWKSAKDVYDERSAEAAKKRKREQEGQDESEEPSEQQGQPSKKQKSHANDATPKSKPVPTEKLTERIESDQLQNKNLKKKMKKRAHRSEKNQQKREQQEERKINPPTEVIQSATNNDKTALPEQSKPKKKGPQSKKLQAEGASPVASKDVKKPKEKVKPANTTPEDLQQDNNAEDEDDEQDADDDEGAWSDVEDEEVSKVGQTESHSHDMVDDDKDEDTEMVDAESTATSSEGVSEILSPPQDSAASSVSSIVPPQIQPTKSTQQADVKSNEPQLAPPANTAQTDAERQAARERLQEQISQFRSQRKADDKPVRSRAELLAQRRQKEQERKAAKKEQRRKEKEDEAKRQDEEMAKRFSPGGSGSLLASPRSPMIDDGGSNAFTFGRIAFEDGTAFDAATGSAAANKKHKGPADPATALKAAQAKQARVAGLDDEKKQSIEEKDMWLNAKKKAHGERVKDDTSLLKKALKRQEKQKQKSGKDWDARVEGVRSSQEAKQKKRTENLQKRKDEKGAKKTGKKKVKRPGFEGSFRGRAGKSKKS</sequence>
<feature type="compositionally biased region" description="Low complexity" evidence="4">
    <location>
        <begin position="472"/>
        <end position="489"/>
    </location>
</feature>
<feature type="region of interest" description="Disordered" evidence="4">
    <location>
        <begin position="459"/>
        <end position="600"/>
    </location>
</feature>
<dbReference type="InterPro" id="IPR029190">
    <property type="entry name" value="Rrp14/SURF6_C"/>
</dbReference>
<dbReference type="Pfam" id="PF04935">
    <property type="entry name" value="SURF6"/>
    <property type="match status" value="1"/>
</dbReference>
<evidence type="ECO:0000313" key="8">
    <source>
        <dbReference type="Proteomes" id="UP001316803"/>
    </source>
</evidence>
<feature type="domain" description="Ribosomal RNA-processing protein 14 N-terminal" evidence="6">
    <location>
        <begin position="11"/>
        <end position="60"/>
    </location>
</feature>
<evidence type="ECO:0000259" key="5">
    <source>
        <dbReference type="Pfam" id="PF04935"/>
    </source>
</evidence>
<dbReference type="GO" id="GO:0005730">
    <property type="term" value="C:nucleolus"/>
    <property type="evidence" value="ECO:0007669"/>
    <property type="project" value="TreeGrafter"/>
</dbReference>
<evidence type="ECO:0000256" key="1">
    <source>
        <dbReference type="ARBA" id="ARBA00004123"/>
    </source>
</evidence>
<evidence type="ECO:0000256" key="2">
    <source>
        <dbReference type="ARBA" id="ARBA00005904"/>
    </source>
</evidence>
<feature type="compositionally biased region" description="Basic residues" evidence="4">
    <location>
        <begin position="136"/>
        <end position="147"/>
    </location>
</feature>
<evidence type="ECO:0008006" key="9">
    <source>
        <dbReference type="Google" id="ProtNLM"/>
    </source>
</evidence>
<feature type="compositionally biased region" description="Basic and acidic residues" evidence="4">
    <location>
        <begin position="490"/>
        <end position="504"/>
    </location>
</feature>
<feature type="compositionally biased region" description="Basic and acidic residues" evidence="4">
    <location>
        <begin position="366"/>
        <end position="377"/>
    </location>
</feature>
<keyword evidence="8" id="KW-1185">Reference proteome</keyword>
<evidence type="ECO:0000313" key="7">
    <source>
        <dbReference type="EMBL" id="KAK5957611.1"/>
    </source>
</evidence>
<feature type="region of interest" description="Disordered" evidence="4">
    <location>
        <begin position="26"/>
        <end position="442"/>
    </location>
</feature>
<reference evidence="7 8" key="1">
    <citation type="submission" date="2022-12" db="EMBL/GenBank/DDBJ databases">
        <title>Genomic features and morphological characterization of a novel Knufia sp. strain isolated from spacecraft assembly facility.</title>
        <authorList>
            <person name="Teixeira M."/>
            <person name="Chander A.M."/>
            <person name="Stajich J.E."/>
            <person name="Venkateswaran K."/>
        </authorList>
    </citation>
    <scope>NUCLEOTIDE SEQUENCE [LARGE SCALE GENOMIC DNA]</scope>
    <source>
        <strain evidence="7 8">FJI-L2-BK-P2</strain>
    </source>
</reference>
<dbReference type="GO" id="GO:0003723">
    <property type="term" value="F:RNA binding"/>
    <property type="evidence" value="ECO:0007669"/>
    <property type="project" value="TreeGrafter"/>
</dbReference>
<feature type="compositionally biased region" description="Acidic residues" evidence="4">
    <location>
        <begin position="232"/>
        <end position="256"/>
    </location>
</feature>
<dbReference type="PANTHER" id="PTHR14369:SF0">
    <property type="entry name" value="SURFEIT LOCUS PROTEIN 6"/>
    <property type="match status" value="1"/>
</dbReference>
<feature type="compositionally biased region" description="Acidic residues" evidence="4">
    <location>
        <begin position="271"/>
        <end position="283"/>
    </location>
</feature>
<proteinExistence type="inferred from homology"/>
<dbReference type="PANTHER" id="PTHR14369">
    <property type="entry name" value="SURFEIT LOCUS PROTEIN 6"/>
    <property type="match status" value="1"/>
</dbReference>
<gene>
    <name evidence="7" type="ORF">OHC33_000798</name>
</gene>
<dbReference type="Proteomes" id="UP001316803">
    <property type="component" value="Unassembled WGS sequence"/>
</dbReference>
<feature type="compositionally biased region" description="Basic and acidic residues" evidence="4">
    <location>
        <begin position="208"/>
        <end position="218"/>
    </location>
</feature>
<feature type="compositionally biased region" description="Polar residues" evidence="4">
    <location>
        <begin position="169"/>
        <end position="178"/>
    </location>
</feature>
<comment type="subcellular location">
    <subcellularLocation>
        <location evidence="1">Nucleus</location>
    </subcellularLocation>
</comment>
<dbReference type="Pfam" id="PF15459">
    <property type="entry name" value="RRP14"/>
    <property type="match status" value="1"/>
</dbReference>
<dbReference type="InterPro" id="IPR029188">
    <property type="entry name" value="Rrp14_N"/>
</dbReference>
<feature type="domain" description="Ribosomal RNA-processing protein 14/surfeit locus protein 6 C-terminal" evidence="5">
    <location>
        <begin position="378"/>
        <end position="576"/>
    </location>
</feature>
<comment type="caution">
    <text evidence="7">The sequence shown here is derived from an EMBL/GenBank/DDBJ whole genome shotgun (WGS) entry which is preliminary data.</text>
</comment>
<dbReference type="GO" id="GO:0003677">
    <property type="term" value="F:DNA binding"/>
    <property type="evidence" value="ECO:0007669"/>
    <property type="project" value="TreeGrafter"/>
</dbReference>
<feature type="compositionally biased region" description="Polar residues" evidence="4">
    <location>
        <begin position="320"/>
        <end position="333"/>
    </location>
</feature>
<keyword evidence="3" id="KW-0539">Nucleus</keyword>
<dbReference type="EMBL" id="JAKLMC020000002">
    <property type="protein sequence ID" value="KAK5957611.1"/>
    <property type="molecule type" value="Genomic_DNA"/>
</dbReference>
<organism evidence="7 8">
    <name type="scientific">Knufia fluminis</name>
    <dbReference type="NCBI Taxonomy" id="191047"/>
    <lineage>
        <taxon>Eukaryota</taxon>
        <taxon>Fungi</taxon>
        <taxon>Dikarya</taxon>
        <taxon>Ascomycota</taxon>
        <taxon>Pezizomycotina</taxon>
        <taxon>Eurotiomycetes</taxon>
        <taxon>Chaetothyriomycetidae</taxon>
        <taxon>Chaetothyriales</taxon>
        <taxon>Trichomeriaceae</taxon>
        <taxon>Knufia</taxon>
    </lineage>
</organism>
<evidence type="ECO:0000259" key="6">
    <source>
        <dbReference type="Pfam" id="PF15459"/>
    </source>
</evidence>
<feature type="compositionally biased region" description="Basic and acidic residues" evidence="4">
    <location>
        <begin position="64"/>
        <end position="85"/>
    </location>
</feature>